<proteinExistence type="predicted"/>
<evidence type="ECO:0000313" key="1">
    <source>
        <dbReference type="EMBL" id="CAI2373725.1"/>
    </source>
</evidence>
<protein>
    <submittedName>
        <fullName evidence="1">Uncharacterized protein</fullName>
    </submittedName>
</protein>
<dbReference type="AlphaFoldDB" id="A0AAD1XJ72"/>
<dbReference type="Proteomes" id="UP001295684">
    <property type="component" value="Unassembled WGS sequence"/>
</dbReference>
<sequence length="119" mass="13557">MLLSESMLLLMFRAFRLLFKSSDLAKDLIKFSQLCNFLSSLSFSLVSLKSQVISKRVQFSSALDKSGEVIRFNLQPRSSNLSMCLKILNILLRCLVLNWNPLNETSVVILCDIFESAFK</sequence>
<organism evidence="1 2">
    <name type="scientific">Euplotes crassus</name>
    <dbReference type="NCBI Taxonomy" id="5936"/>
    <lineage>
        <taxon>Eukaryota</taxon>
        <taxon>Sar</taxon>
        <taxon>Alveolata</taxon>
        <taxon>Ciliophora</taxon>
        <taxon>Intramacronucleata</taxon>
        <taxon>Spirotrichea</taxon>
        <taxon>Hypotrichia</taxon>
        <taxon>Euplotida</taxon>
        <taxon>Euplotidae</taxon>
        <taxon>Moneuplotes</taxon>
    </lineage>
</organism>
<accession>A0AAD1XJ72</accession>
<name>A0AAD1XJ72_EUPCR</name>
<evidence type="ECO:0000313" key="2">
    <source>
        <dbReference type="Proteomes" id="UP001295684"/>
    </source>
</evidence>
<dbReference type="EMBL" id="CAMPGE010015082">
    <property type="protein sequence ID" value="CAI2373725.1"/>
    <property type="molecule type" value="Genomic_DNA"/>
</dbReference>
<reference evidence="1" key="1">
    <citation type="submission" date="2023-07" db="EMBL/GenBank/DDBJ databases">
        <authorList>
            <consortium name="AG Swart"/>
            <person name="Singh M."/>
            <person name="Singh A."/>
            <person name="Seah K."/>
            <person name="Emmerich C."/>
        </authorList>
    </citation>
    <scope>NUCLEOTIDE SEQUENCE</scope>
    <source>
        <strain evidence="1">DP1</strain>
    </source>
</reference>
<comment type="caution">
    <text evidence="1">The sequence shown here is derived from an EMBL/GenBank/DDBJ whole genome shotgun (WGS) entry which is preliminary data.</text>
</comment>
<keyword evidence="2" id="KW-1185">Reference proteome</keyword>
<gene>
    <name evidence="1" type="ORF">ECRASSUSDP1_LOCUS15071</name>
</gene>